<dbReference type="InterPro" id="IPR011054">
    <property type="entry name" value="Rudment_hybrid_motif"/>
</dbReference>
<dbReference type="PANTHER" id="PTHR18866">
    <property type="entry name" value="CARBOXYLASE:PYRUVATE/ACETYL-COA/PROPIONYL-COA CARBOXYLASE"/>
    <property type="match status" value="1"/>
</dbReference>
<dbReference type="SUPFAM" id="SSF56059">
    <property type="entry name" value="Glutathione synthetase ATP-binding domain-like"/>
    <property type="match status" value="1"/>
</dbReference>
<dbReference type="EMBL" id="JAVRRT010000001">
    <property type="protein sequence ID" value="KAK5174873.1"/>
    <property type="molecule type" value="Genomic_DNA"/>
</dbReference>
<dbReference type="InterPro" id="IPR011761">
    <property type="entry name" value="ATP-grasp"/>
</dbReference>
<dbReference type="InterPro" id="IPR050856">
    <property type="entry name" value="Biotin_carboxylase_complex"/>
</dbReference>
<organism evidence="8 9">
    <name type="scientific">Saxophila tyrrhenica</name>
    <dbReference type="NCBI Taxonomy" id="1690608"/>
    <lineage>
        <taxon>Eukaryota</taxon>
        <taxon>Fungi</taxon>
        <taxon>Dikarya</taxon>
        <taxon>Ascomycota</taxon>
        <taxon>Pezizomycotina</taxon>
        <taxon>Dothideomycetes</taxon>
        <taxon>Dothideomycetidae</taxon>
        <taxon>Mycosphaerellales</taxon>
        <taxon>Extremaceae</taxon>
        <taxon>Saxophila</taxon>
    </lineage>
</organism>
<evidence type="ECO:0000256" key="5">
    <source>
        <dbReference type="PROSITE-ProRule" id="PRU00409"/>
    </source>
</evidence>
<dbReference type="GO" id="GO:0046872">
    <property type="term" value="F:metal ion binding"/>
    <property type="evidence" value="ECO:0007669"/>
    <property type="project" value="InterPro"/>
</dbReference>
<keyword evidence="2 5" id="KW-0547">Nucleotide-binding</keyword>
<comment type="caution">
    <text evidence="8">The sequence shown here is derived from an EMBL/GenBank/DDBJ whole genome shotgun (WGS) entry which is preliminary data.</text>
</comment>
<evidence type="ECO:0000256" key="1">
    <source>
        <dbReference type="ARBA" id="ARBA00022598"/>
    </source>
</evidence>
<dbReference type="PROSITE" id="PS50979">
    <property type="entry name" value="BC"/>
    <property type="match status" value="1"/>
</dbReference>
<evidence type="ECO:0000256" key="3">
    <source>
        <dbReference type="ARBA" id="ARBA00022840"/>
    </source>
</evidence>
<dbReference type="Pfam" id="PF00289">
    <property type="entry name" value="Biotin_carb_N"/>
    <property type="match status" value="1"/>
</dbReference>
<reference evidence="8 9" key="1">
    <citation type="submission" date="2023-08" db="EMBL/GenBank/DDBJ databases">
        <title>Black Yeasts Isolated from many extreme environments.</title>
        <authorList>
            <person name="Coleine C."/>
            <person name="Stajich J.E."/>
            <person name="Selbmann L."/>
        </authorList>
    </citation>
    <scope>NUCLEOTIDE SEQUENCE [LARGE SCALE GENOMIC DNA]</scope>
    <source>
        <strain evidence="8 9">CCFEE 5935</strain>
    </source>
</reference>
<protein>
    <recommendedName>
        <fullName evidence="10">Biotin carboxylase</fullName>
    </recommendedName>
</protein>
<dbReference type="GeneID" id="89921361"/>
<name>A0AAV9PNI3_9PEZI</name>
<dbReference type="RefSeq" id="XP_064663511.1">
    <property type="nucleotide sequence ID" value="XM_064797277.1"/>
</dbReference>
<dbReference type="PROSITE" id="PS50975">
    <property type="entry name" value="ATP_GRASP"/>
    <property type="match status" value="1"/>
</dbReference>
<dbReference type="InterPro" id="IPR005482">
    <property type="entry name" value="Biotin_COase_C"/>
</dbReference>
<dbReference type="Proteomes" id="UP001337655">
    <property type="component" value="Unassembled WGS sequence"/>
</dbReference>
<proteinExistence type="predicted"/>
<keyword evidence="1" id="KW-0436">Ligase</keyword>
<dbReference type="InterPro" id="IPR011764">
    <property type="entry name" value="Biotin_carboxylation_dom"/>
</dbReference>
<dbReference type="InterPro" id="IPR005481">
    <property type="entry name" value="BC-like_N"/>
</dbReference>
<dbReference type="GO" id="GO:0016874">
    <property type="term" value="F:ligase activity"/>
    <property type="evidence" value="ECO:0007669"/>
    <property type="project" value="UniProtKB-KW"/>
</dbReference>
<keyword evidence="3 5" id="KW-0067">ATP-binding</keyword>
<feature type="domain" description="Biotin carboxylation" evidence="7">
    <location>
        <begin position="1"/>
        <end position="359"/>
    </location>
</feature>
<dbReference type="GO" id="GO:0005524">
    <property type="term" value="F:ATP binding"/>
    <property type="evidence" value="ECO:0007669"/>
    <property type="project" value="UniProtKB-UniRule"/>
</dbReference>
<dbReference type="Pfam" id="PF02786">
    <property type="entry name" value="CPSase_L_D2"/>
    <property type="match status" value="1"/>
</dbReference>
<accession>A0AAV9PNI3</accession>
<dbReference type="PROSITE" id="PS00867">
    <property type="entry name" value="CPSASE_2"/>
    <property type="match status" value="1"/>
</dbReference>
<evidence type="ECO:0000259" key="6">
    <source>
        <dbReference type="PROSITE" id="PS50975"/>
    </source>
</evidence>
<evidence type="ECO:0000313" key="9">
    <source>
        <dbReference type="Proteomes" id="UP001337655"/>
    </source>
</evidence>
<dbReference type="SUPFAM" id="SSF51246">
    <property type="entry name" value="Rudiment single hybrid motif"/>
    <property type="match status" value="1"/>
</dbReference>
<keyword evidence="9" id="KW-1185">Reference proteome</keyword>
<dbReference type="PANTHER" id="PTHR18866:SF128">
    <property type="entry name" value="UREA AMIDOLYASE"/>
    <property type="match status" value="1"/>
</dbReference>
<dbReference type="InterPro" id="IPR005479">
    <property type="entry name" value="CPAse_ATP-bd"/>
</dbReference>
<feature type="domain" description="ATP-grasp" evidence="6">
    <location>
        <begin position="63"/>
        <end position="280"/>
    </location>
</feature>
<evidence type="ECO:0000259" key="7">
    <source>
        <dbReference type="PROSITE" id="PS50979"/>
    </source>
</evidence>
<evidence type="ECO:0000256" key="2">
    <source>
        <dbReference type="ARBA" id="ARBA00022741"/>
    </source>
</evidence>
<dbReference type="AlphaFoldDB" id="A0AAV9PNI3"/>
<dbReference type="Gene3D" id="3.30.470.20">
    <property type="entry name" value="ATP-grasp fold, B domain"/>
    <property type="match status" value="1"/>
</dbReference>
<dbReference type="Pfam" id="PF02785">
    <property type="entry name" value="Biotin_carb_C"/>
    <property type="match status" value="1"/>
</dbReference>
<evidence type="ECO:0000256" key="4">
    <source>
        <dbReference type="ARBA" id="ARBA00023267"/>
    </source>
</evidence>
<keyword evidence="4" id="KW-0092">Biotin</keyword>
<evidence type="ECO:0000313" key="8">
    <source>
        <dbReference type="EMBL" id="KAK5174873.1"/>
    </source>
</evidence>
<gene>
    <name evidence="8" type="ORF">LTR77_000009</name>
</gene>
<sequence length="359" mass="39237">MAWCISEKIVCICKAHGIGAVLPGYGFLSENAEFAKMLSDHGIVFAGPSPKSIMEFGLKHRARELARVAGVPLVPGTGIITSQQEAASEAQRIGYPVSIPDPACSEHGTDPHVQVMVKATAGGGGMGLVVCHGPEKLAEAVTSVRSRGKTLFKDDGLFLERYVGNARHIEGQIFGNGQGHVLWFGERECSIQRRHQKVVEEAPSSYVERRPELREKLRLASTALAASSSYKSAGTIEYLVDDTTGEFFFLEMNTRLQVEHGVTEAYYNTDLVRLMLLQAQAEVEGKPGLSAEEMQQQTPEGPKGHAIEVRVYAENPAADYMPAPGLFMEVSFPKNARTRVDTWLERGSVVTPYFGERPD</sequence>
<evidence type="ECO:0008006" key="10">
    <source>
        <dbReference type="Google" id="ProtNLM"/>
    </source>
</evidence>